<dbReference type="GO" id="GO:0005829">
    <property type="term" value="C:cytosol"/>
    <property type="evidence" value="ECO:0007669"/>
    <property type="project" value="TreeGrafter"/>
</dbReference>
<organism evidence="2 3">
    <name type="scientific">Porticoccus litoralis</name>
    <dbReference type="NCBI Taxonomy" id="434086"/>
    <lineage>
        <taxon>Bacteria</taxon>
        <taxon>Pseudomonadati</taxon>
        <taxon>Pseudomonadota</taxon>
        <taxon>Gammaproteobacteria</taxon>
        <taxon>Cellvibrionales</taxon>
        <taxon>Porticoccaceae</taxon>
        <taxon>Porticoccus</taxon>
    </lineage>
</organism>
<dbReference type="Gene3D" id="2.30.30.220">
    <property type="entry name" value="SspB-like"/>
    <property type="match status" value="1"/>
</dbReference>
<gene>
    <name evidence="2" type="ORF">Q8A57_03635</name>
</gene>
<dbReference type="SUPFAM" id="SSF101738">
    <property type="entry name" value="SspB-like"/>
    <property type="match status" value="1"/>
</dbReference>
<keyword evidence="2" id="KW-0645">Protease</keyword>
<keyword evidence="2" id="KW-0378">Hydrolase</keyword>
<protein>
    <submittedName>
        <fullName evidence="2">ClpXP protease specificity-enhancing factor</fullName>
    </submittedName>
</protein>
<dbReference type="NCBIfam" id="NF008763">
    <property type="entry name" value="PRK11798.1-2"/>
    <property type="match status" value="1"/>
</dbReference>
<dbReference type="InterPro" id="IPR036760">
    <property type="entry name" value="SspB-like_sf"/>
</dbReference>
<dbReference type="GO" id="GO:0006508">
    <property type="term" value="P:proteolysis"/>
    <property type="evidence" value="ECO:0007669"/>
    <property type="project" value="UniProtKB-KW"/>
</dbReference>
<name>A0AAW8B0J0_9GAMM</name>
<reference evidence="2" key="1">
    <citation type="journal article" date="2010" name="Int. J. Syst. Evol. Microbiol.">
        <title>Porticoccus litoralis gen. nov., sp. nov., a gammaproteobacterium isolated from the Yellow Sea.</title>
        <authorList>
            <person name="Oh H.M."/>
            <person name="Kim H."/>
            <person name="Kim K.M."/>
            <person name="Min G.S."/>
            <person name="Cho J.C."/>
        </authorList>
    </citation>
    <scope>NUCLEOTIDE SEQUENCE</scope>
    <source>
        <strain evidence="2">DSM 25064</strain>
    </source>
</reference>
<reference evidence="2" key="2">
    <citation type="submission" date="2023-08" db="EMBL/GenBank/DDBJ databases">
        <authorList>
            <person name="Luo J."/>
        </authorList>
    </citation>
    <scope>NUCLEOTIDE SEQUENCE</scope>
    <source>
        <strain evidence="2">DSM 25064</strain>
    </source>
</reference>
<keyword evidence="3" id="KW-1185">Reference proteome</keyword>
<evidence type="ECO:0000313" key="3">
    <source>
        <dbReference type="Proteomes" id="UP001178354"/>
    </source>
</evidence>
<feature type="region of interest" description="Disordered" evidence="1">
    <location>
        <begin position="98"/>
        <end position="143"/>
    </location>
</feature>
<dbReference type="PANTHER" id="PTHR37486">
    <property type="entry name" value="STRINGENT STARVATION PROTEIN B"/>
    <property type="match status" value="1"/>
</dbReference>
<dbReference type="EMBL" id="JAUUUU010000001">
    <property type="protein sequence ID" value="MDP1520052.1"/>
    <property type="molecule type" value="Genomic_DNA"/>
</dbReference>
<comment type="caution">
    <text evidence="2">The sequence shown here is derived from an EMBL/GenBank/DDBJ whole genome shotgun (WGS) entry which is preliminary data.</text>
</comment>
<dbReference type="PANTHER" id="PTHR37486:SF1">
    <property type="entry name" value="STRINGENT STARVATION PROTEIN B"/>
    <property type="match status" value="1"/>
</dbReference>
<evidence type="ECO:0000256" key="1">
    <source>
        <dbReference type="SAM" id="MobiDB-lite"/>
    </source>
</evidence>
<dbReference type="GO" id="GO:0045732">
    <property type="term" value="P:positive regulation of protein catabolic process"/>
    <property type="evidence" value="ECO:0007669"/>
    <property type="project" value="TreeGrafter"/>
</dbReference>
<feature type="compositionally biased region" description="Basic and acidic residues" evidence="1">
    <location>
        <begin position="121"/>
        <end position="135"/>
    </location>
</feature>
<accession>A0AAW8B0J0</accession>
<dbReference type="InterPro" id="IPR007481">
    <property type="entry name" value="SspB"/>
</dbReference>
<dbReference type="RefSeq" id="WP_305169564.1">
    <property type="nucleotide sequence ID" value="NZ_JAUUUU010000001.1"/>
</dbReference>
<dbReference type="GO" id="GO:0005840">
    <property type="term" value="C:ribosome"/>
    <property type="evidence" value="ECO:0007669"/>
    <property type="project" value="TreeGrafter"/>
</dbReference>
<dbReference type="NCBIfam" id="NF008769">
    <property type="entry name" value="PRK11798.2-5"/>
    <property type="match status" value="1"/>
</dbReference>
<dbReference type="PIRSF" id="PIRSF005276">
    <property type="entry name" value="SspB"/>
    <property type="match status" value="1"/>
</dbReference>
<sequence length="143" mass="15777">MKMTSNRPYLIRAFYDWIVDNQCTPYMVVDAYFPGVEVPQEHVNDGQIVLNVAPRAVAAFVMNNDQVAFSTRFGGVPSNIRLPIQSITGIYARENGQGMVFQPEKDTDPDPQGPGPSKPKAVKEGKAVKPSDKTVKPSLRVVK</sequence>
<dbReference type="Proteomes" id="UP001178354">
    <property type="component" value="Unassembled WGS sequence"/>
</dbReference>
<proteinExistence type="predicted"/>
<dbReference type="AlphaFoldDB" id="A0AAW8B0J0"/>
<dbReference type="Pfam" id="PF04386">
    <property type="entry name" value="SspB"/>
    <property type="match status" value="1"/>
</dbReference>
<dbReference type="GO" id="GO:0008233">
    <property type="term" value="F:peptidase activity"/>
    <property type="evidence" value="ECO:0007669"/>
    <property type="project" value="UniProtKB-KW"/>
</dbReference>
<evidence type="ECO:0000313" key="2">
    <source>
        <dbReference type="EMBL" id="MDP1520052.1"/>
    </source>
</evidence>